<dbReference type="GO" id="GO:0098797">
    <property type="term" value="C:plasma membrane protein complex"/>
    <property type="evidence" value="ECO:0007669"/>
    <property type="project" value="TreeGrafter"/>
</dbReference>
<reference evidence="10 11" key="1">
    <citation type="submission" date="2018-06" db="EMBL/GenBank/DDBJ databases">
        <title>Azoarcus communis strain SWub3 genome.</title>
        <authorList>
            <person name="Zorraquino Salvo V."/>
            <person name="Toubiana D."/>
            <person name="Blumwald E."/>
        </authorList>
    </citation>
    <scope>NUCLEOTIDE SEQUENCE [LARGE SCALE GENOMIC DNA]</scope>
    <source>
        <strain evidence="10 11">SWub3</strain>
    </source>
</reference>
<dbReference type="InterPro" id="IPR003838">
    <property type="entry name" value="ABC3_permease_C"/>
</dbReference>
<dbReference type="Pfam" id="PF02687">
    <property type="entry name" value="FtsX"/>
    <property type="match status" value="1"/>
</dbReference>
<keyword evidence="4 7" id="KW-0812">Transmembrane</keyword>
<dbReference type="InterPro" id="IPR051447">
    <property type="entry name" value="Lipoprotein-release_system"/>
</dbReference>
<gene>
    <name evidence="10" type="ORF">DNK49_11275</name>
</gene>
<feature type="transmembrane region" description="Helical" evidence="7">
    <location>
        <begin position="312"/>
        <end position="345"/>
    </location>
</feature>
<dbReference type="EMBL" id="QKOE01000006">
    <property type="protein sequence ID" value="PZA16678.1"/>
    <property type="molecule type" value="Genomic_DNA"/>
</dbReference>
<keyword evidence="6 7" id="KW-0472">Membrane</keyword>
<dbReference type="Pfam" id="PF12704">
    <property type="entry name" value="MacB_PCD"/>
    <property type="match status" value="1"/>
</dbReference>
<feature type="transmembrane region" description="Helical" evidence="7">
    <location>
        <begin position="365"/>
        <end position="385"/>
    </location>
</feature>
<dbReference type="GO" id="GO:0044874">
    <property type="term" value="P:lipoprotein localization to outer membrane"/>
    <property type="evidence" value="ECO:0007669"/>
    <property type="project" value="TreeGrafter"/>
</dbReference>
<keyword evidence="11" id="KW-1185">Reference proteome</keyword>
<name>A0A323V908_9RHOO</name>
<dbReference type="RefSeq" id="WP_110524544.1">
    <property type="nucleotide sequence ID" value="NZ_QKOE01000006.1"/>
</dbReference>
<protein>
    <submittedName>
        <fullName evidence="10">ABC transporter permease</fullName>
    </submittedName>
</protein>
<dbReference type="PANTHER" id="PTHR30489">
    <property type="entry name" value="LIPOPROTEIN-RELEASING SYSTEM TRANSMEMBRANE PROTEIN LOLE"/>
    <property type="match status" value="1"/>
</dbReference>
<evidence type="ECO:0000256" key="2">
    <source>
        <dbReference type="ARBA" id="ARBA00005236"/>
    </source>
</evidence>
<evidence type="ECO:0000259" key="9">
    <source>
        <dbReference type="Pfam" id="PF12704"/>
    </source>
</evidence>
<dbReference type="PANTHER" id="PTHR30489:SF0">
    <property type="entry name" value="LIPOPROTEIN-RELEASING SYSTEM TRANSMEMBRANE PROTEIN LOLE"/>
    <property type="match status" value="1"/>
</dbReference>
<evidence type="ECO:0000313" key="10">
    <source>
        <dbReference type="EMBL" id="PZA16678.1"/>
    </source>
</evidence>
<comment type="subcellular location">
    <subcellularLocation>
        <location evidence="1">Cell membrane</location>
        <topology evidence="1">Multi-pass membrane protein</topology>
    </subcellularLocation>
</comment>
<dbReference type="InterPro" id="IPR025857">
    <property type="entry name" value="MacB_PCD"/>
</dbReference>
<keyword evidence="3" id="KW-1003">Cell membrane</keyword>
<evidence type="ECO:0000256" key="5">
    <source>
        <dbReference type="ARBA" id="ARBA00022989"/>
    </source>
</evidence>
<evidence type="ECO:0000259" key="8">
    <source>
        <dbReference type="Pfam" id="PF02687"/>
    </source>
</evidence>
<evidence type="ECO:0000256" key="3">
    <source>
        <dbReference type="ARBA" id="ARBA00022475"/>
    </source>
</evidence>
<evidence type="ECO:0000256" key="6">
    <source>
        <dbReference type="ARBA" id="ARBA00023136"/>
    </source>
</evidence>
<feature type="transmembrane region" description="Helical" evidence="7">
    <location>
        <begin position="269"/>
        <end position="291"/>
    </location>
</feature>
<dbReference type="Proteomes" id="UP000248259">
    <property type="component" value="Unassembled WGS sequence"/>
</dbReference>
<accession>A0A323V908</accession>
<organism evidence="10 11">
    <name type="scientific">Parazoarcus communis SWub3 = DSM 12120</name>
    <dbReference type="NCBI Taxonomy" id="1121029"/>
    <lineage>
        <taxon>Bacteria</taxon>
        <taxon>Pseudomonadati</taxon>
        <taxon>Pseudomonadota</taxon>
        <taxon>Betaproteobacteria</taxon>
        <taxon>Rhodocyclales</taxon>
        <taxon>Zoogloeaceae</taxon>
        <taxon>Parazoarcus</taxon>
    </lineage>
</organism>
<evidence type="ECO:0000256" key="1">
    <source>
        <dbReference type="ARBA" id="ARBA00004651"/>
    </source>
</evidence>
<evidence type="ECO:0000313" key="11">
    <source>
        <dbReference type="Proteomes" id="UP000248259"/>
    </source>
</evidence>
<sequence>MLLKLALRNIFRQTVRTAMTLVAIAFGVSGLILAGGFVQDIFTQLGEAIIHSQTGHIQVFKQDYLERGTRQPDRFLIEQPEALTRQIKNLPEVQDVSARVGFAGLLNNGRRDLAIIGEGVEPDKEAELGSYLKITEGRQLTNADQFGMTVGQGVAHALGLKPGDPVTLVMNTADGALNTLDVEVVGIFQSFSKDFDARAVRIPLGPAQELLGTAGANLLVISLKQTRDTDTAHQAIRALLPTGLDVRNWRQLSDFYEKTLSLYDRQFGVLQLIILFMVLLSVANTVNMSAFERMPEFGTMQALGNSRRQVFSLILVENCLLGVIGASVGVLVGIGLALIISAIGIPMPPPPNANLGYTAFIRVDFPTAASAFVVGLLATALAALFPARRVSTTPIVDALRQGN</sequence>
<comment type="caution">
    <text evidence="10">The sequence shown here is derived from an EMBL/GenBank/DDBJ whole genome shotgun (WGS) entry which is preliminary data.</text>
</comment>
<feature type="transmembrane region" description="Helical" evidence="7">
    <location>
        <begin position="21"/>
        <end position="38"/>
    </location>
</feature>
<feature type="domain" description="MacB-like periplasmic core" evidence="9">
    <location>
        <begin position="17"/>
        <end position="239"/>
    </location>
</feature>
<dbReference type="OrthoDB" id="9770036at2"/>
<proteinExistence type="inferred from homology"/>
<feature type="domain" description="ABC3 transporter permease C-terminal" evidence="8">
    <location>
        <begin position="272"/>
        <end position="394"/>
    </location>
</feature>
<evidence type="ECO:0000256" key="7">
    <source>
        <dbReference type="SAM" id="Phobius"/>
    </source>
</evidence>
<dbReference type="AlphaFoldDB" id="A0A323V908"/>
<comment type="similarity">
    <text evidence="2">Belongs to the ABC-4 integral membrane protein family. LolC/E subfamily.</text>
</comment>
<evidence type="ECO:0000256" key="4">
    <source>
        <dbReference type="ARBA" id="ARBA00022692"/>
    </source>
</evidence>
<keyword evidence="5 7" id="KW-1133">Transmembrane helix</keyword>